<dbReference type="Gramene" id="KCW51389">
    <property type="protein sequence ID" value="KCW51389"/>
    <property type="gene ID" value="EUGRSUZ_J00928"/>
</dbReference>
<dbReference type="STRING" id="71139.A0A059ACC5"/>
<evidence type="ECO:0000256" key="1">
    <source>
        <dbReference type="ARBA" id="ARBA00034773"/>
    </source>
</evidence>
<comment type="similarity">
    <text evidence="1">Belongs to the senescence regulator S40 family.</text>
</comment>
<dbReference type="eggNOG" id="ENOG502RZ83">
    <property type="taxonomic scope" value="Eukaryota"/>
</dbReference>
<reference evidence="3" key="1">
    <citation type="submission" date="2013-07" db="EMBL/GenBank/DDBJ databases">
        <title>The genome of Eucalyptus grandis.</title>
        <authorList>
            <person name="Schmutz J."/>
            <person name="Hayes R."/>
            <person name="Myburg A."/>
            <person name="Tuskan G."/>
            <person name="Grattapaglia D."/>
            <person name="Rokhsar D.S."/>
        </authorList>
    </citation>
    <scope>NUCLEOTIDE SEQUENCE</scope>
    <source>
        <tissue evidence="3">Leaf extractions</tissue>
    </source>
</reference>
<feature type="compositionally biased region" description="Acidic residues" evidence="2">
    <location>
        <begin position="151"/>
        <end position="170"/>
    </location>
</feature>
<feature type="non-terminal residue" evidence="3">
    <location>
        <position position="213"/>
    </location>
</feature>
<dbReference type="PANTHER" id="PTHR46525:SF2">
    <property type="entry name" value="EMB|CAB72159.1"/>
    <property type="match status" value="1"/>
</dbReference>
<dbReference type="AlphaFoldDB" id="A0A059ACC5"/>
<protein>
    <submittedName>
        <fullName evidence="3">Uncharacterized protein</fullName>
    </submittedName>
</protein>
<sequence>SSKRPCNHSKSPNEEEPDTVTELRSLSLSLSRSISSSDSSSMATARNYIFRPSYRFLDADLAASMSRGPSPSSFELDESDLFYNSPRSRSPDPRDRSAPTSTTRIPKKPAAARRPGGAGAGAASSLPVNVPDWSKILPEEYRENQRRDSLENDFFEEDGDGDGDEGEGEDEGRGGNGGRRRIRGWVPPHELVARTRRMGSSSSVTLKGRDLSR</sequence>
<feature type="region of interest" description="Disordered" evidence="2">
    <location>
        <begin position="64"/>
        <end position="213"/>
    </location>
</feature>
<dbReference type="OMA" id="NSIWEKT"/>
<gene>
    <name evidence="3" type="ORF">EUGRSUZ_J00928</name>
</gene>
<proteinExistence type="inferred from homology"/>
<dbReference type="EMBL" id="KK198762">
    <property type="protein sequence ID" value="KCW51389.1"/>
    <property type="molecule type" value="Genomic_DNA"/>
</dbReference>
<name>A0A059ACC5_EUCGR</name>
<accession>A0A059ACC5</accession>
<dbReference type="GO" id="GO:0010150">
    <property type="term" value="P:leaf senescence"/>
    <property type="evidence" value="ECO:0007669"/>
    <property type="project" value="UniProtKB-ARBA"/>
</dbReference>
<evidence type="ECO:0000313" key="3">
    <source>
        <dbReference type="EMBL" id="KCW51389.1"/>
    </source>
</evidence>
<evidence type="ECO:0000256" key="2">
    <source>
        <dbReference type="SAM" id="MobiDB-lite"/>
    </source>
</evidence>
<dbReference type="PANTHER" id="PTHR46525">
    <property type="entry name" value="EMB|CAB72159.1"/>
    <property type="match status" value="1"/>
</dbReference>
<dbReference type="Pfam" id="PF04520">
    <property type="entry name" value="Senescence_reg"/>
    <property type="match status" value="1"/>
</dbReference>
<dbReference type="InParanoid" id="A0A059ACC5"/>
<feature type="region of interest" description="Disordered" evidence="2">
    <location>
        <begin position="1"/>
        <end position="42"/>
    </location>
</feature>
<feature type="non-terminal residue" evidence="3">
    <location>
        <position position="1"/>
    </location>
</feature>
<feature type="compositionally biased region" description="Basic and acidic residues" evidence="2">
    <location>
        <begin position="137"/>
        <end position="150"/>
    </location>
</feature>
<organism evidence="3">
    <name type="scientific">Eucalyptus grandis</name>
    <name type="common">Flooded gum</name>
    <dbReference type="NCBI Taxonomy" id="71139"/>
    <lineage>
        <taxon>Eukaryota</taxon>
        <taxon>Viridiplantae</taxon>
        <taxon>Streptophyta</taxon>
        <taxon>Embryophyta</taxon>
        <taxon>Tracheophyta</taxon>
        <taxon>Spermatophyta</taxon>
        <taxon>Magnoliopsida</taxon>
        <taxon>eudicotyledons</taxon>
        <taxon>Gunneridae</taxon>
        <taxon>Pentapetalae</taxon>
        <taxon>rosids</taxon>
        <taxon>malvids</taxon>
        <taxon>Myrtales</taxon>
        <taxon>Myrtaceae</taxon>
        <taxon>Myrtoideae</taxon>
        <taxon>Eucalypteae</taxon>
        <taxon>Eucalyptus</taxon>
    </lineage>
</organism>
<feature type="compositionally biased region" description="Low complexity" evidence="2">
    <location>
        <begin position="23"/>
        <end position="41"/>
    </location>
</feature>
<dbReference type="InterPro" id="IPR007608">
    <property type="entry name" value="Senescence_reg_S40"/>
</dbReference>